<evidence type="ECO:0000313" key="1">
    <source>
        <dbReference type="EMBL" id="OEU98778.1"/>
    </source>
</evidence>
<accession>A0A1E7K4D1</accession>
<evidence type="ECO:0000313" key="2">
    <source>
        <dbReference type="Proteomes" id="UP000175829"/>
    </source>
</evidence>
<dbReference type="RefSeq" id="WP_019356191.1">
    <property type="nucleotide sequence ID" value="NZ_LJGV01000022.1"/>
</dbReference>
<dbReference type="Gene3D" id="3.40.50.300">
    <property type="entry name" value="P-loop containing nucleotide triphosphate hydrolases"/>
    <property type="match status" value="1"/>
</dbReference>
<gene>
    <name evidence="1" type="ORF">AN217_14170</name>
</gene>
<dbReference type="AlphaFoldDB" id="A0A1E7K4D1"/>
<dbReference type="EMBL" id="LJGV01000022">
    <property type="protein sequence ID" value="OEU98778.1"/>
    <property type="molecule type" value="Genomic_DNA"/>
</dbReference>
<protein>
    <recommendedName>
        <fullName evidence="3">Uridine kinase</fullName>
    </recommendedName>
</protein>
<sequence>MPAPLPLDALAGRLAALPASCGPVRLVGVDGHAGSGKTTLARELAELLGGAPVLHLDDLACHEGLFDWTERLTRQVLEPLERGVRARYVVYDWVAGAFTAEAGLTPAPVVLVEGVGAGRAALRPRLASLLWVEMAAADAWRRGRHRDGPAQRDFWARWIPAERAHFAADPSRPFADFLVRETGRGRTGYEVRERRGETPGPPLNMTLRISDGR</sequence>
<name>A0A1E7K4D1_9ACTN</name>
<dbReference type="SUPFAM" id="SSF52540">
    <property type="entry name" value="P-loop containing nucleoside triphosphate hydrolases"/>
    <property type="match status" value="1"/>
</dbReference>
<dbReference type="Proteomes" id="UP000175829">
    <property type="component" value="Unassembled WGS sequence"/>
</dbReference>
<dbReference type="InterPro" id="IPR027417">
    <property type="entry name" value="P-loop_NTPase"/>
</dbReference>
<dbReference type="PATRIC" id="fig|943816.4.peg.2274"/>
<comment type="caution">
    <text evidence="1">The sequence shown here is derived from an EMBL/GenBank/DDBJ whole genome shotgun (WGS) entry which is preliminary data.</text>
</comment>
<organism evidence="1 2">
    <name type="scientific">Streptomyces qinglanensis</name>
    <dbReference type="NCBI Taxonomy" id="943816"/>
    <lineage>
        <taxon>Bacteria</taxon>
        <taxon>Bacillati</taxon>
        <taxon>Actinomycetota</taxon>
        <taxon>Actinomycetes</taxon>
        <taxon>Kitasatosporales</taxon>
        <taxon>Streptomycetaceae</taxon>
        <taxon>Streptomyces</taxon>
    </lineage>
</organism>
<evidence type="ECO:0008006" key="3">
    <source>
        <dbReference type="Google" id="ProtNLM"/>
    </source>
</evidence>
<proteinExistence type="predicted"/>
<reference evidence="1 2" key="1">
    <citation type="journal article" date="2016" name="Front. Microbiol.">
        <title>Comparative Genomics Analysis of Streptomyces Species Reveals Their Adaptation to the Marine Environment and Their Diversity at the Genomic Level.</title>
        <authorList>
            <person name="Tian X."/>
            <person name="Zhang Z."/>
            <person name="Yang T."/>
            <person name="Chen M."/>
            <person name="Li J."/>
            <person name="Chen F."/>
            <person name="Yang J."/>
            <person name="Li W."/>
            <person name="Zhang B."/>
            <person name="Zhang Z."/>
            <person name="Wu J."/>
            <person name="Zhang C."/>
            <person name="Long L."/>
            <person name="Xiao J."/>
        </authorList>
    </citation>
    <scope>NUCLEOTIDE SEQUENCE [LARGE SCALE GENOMIC DNA]</scope>
    <source>
        <strain evidence="1 2">SCSIO M10379</strain>
    </source>
</reference>